<dbReference type="GO" id="GO:0005283">
    <property type="term" value="F:amino acid:sodium symporter activity"/>
    <property type="evidence" value="ECO:0007669"/>
    <property type="project" value="InterPro"/>
</dbReference>
<feature type="transmembrane region" description="Helical" evidence="8">
    <location>
        <begin position="204"/>
        <end position="225"/>
    </location>
</feature>
<comment type="similarity">
    <text evidence="2 8">Belongs to the alanine or glycine:cation symporter (AGCS) (TC 2.A.25) family.</text>
</comment>
<evidence type="ECO:0000256" key="7">
    <source>
        <dbReference type="ARBA" id="ARBA00023136"/>
    </source>
</evidence>
<comment type="subcellular location">
    <subcellularLocation>
        <location evidence="1 8">Cell membrane</location>
        <topology evidence="1 8">Multi-pass membrane protein</topology>
    </subcellularLocation>
</comment>
<dbReference type="PRINTS" id="PR00175">
    <property type="entry name" value="NAALASMPORT"/>
</dbReference>
<name>A0AAU8N6J8_9ACTO</name>
<evidence type="ECO:0000313" key="9">
    <source>
        <dbReference type="EMBL" id="XCP83155.1"/>
    </source>
</evidence>
<dbReference type="NCBIfam" id="TIGR00835">
    <property type="entry name" value="agcS"/>
    <property type="match status" value="1"/>
</dbReference>
<feature type="transmembrane region" description="Helical" evidence="8">
    <location>
        <begin position="380"/>
        <end position="400"/>
    </location>
</feature>
<keyword evidence="3 8" id="KW-0813">Transport</keyword>
<evidence type="ECO:0000256" key="8">
    <source>
        <dbReference type="RuleBase" id="RU363064"/>
    </source>
</evidence>
<feature type="transmembrane region" description="Helical" evidence="8">
    <location>
        <begin position="87"/>
        <end position="111"/>
    </location>
</feature>
<proteinExistence type="inferred from homology"/>
<dbReference type="GO" id="GO:0005886">
    <property type="term" value="C:plasma membrane"/>
    <property type="evidence" value="ECO:0007669"/>
    <property type="project" value="UniProtKB-SubCell"/>
</dbReference>
<dbReference type="PROSITE" id="PS00873">
    <property type="entry name" value="NA_ALANINE_SYMP"/>
    <property type="match status" value="1"/>
</dbReference>
<dbReference type="PANTHER" id="PTHR30330">
    <property type="entry name" value="AGSS FAMILY TRANSPORTER, SODIUM-ALANINE"/>
    <property type="match status" value="1"/>
</dbReference>
<dbReference type="AlphaFoldDB" id="A0AAU8N6J8"/>
<feature type="transmembrane region" description="Helical" evidence="8">
    <location>
        <begin position="41"/>
        <end position="66"/>
    </location>
</feature>
<dbReference type="PANTHER" id="PTHR30330:SF1">
    <property type="entry name" value="AMINO-ACID CARRIER PROTEIN ALST"/>
    <property type="match status" value="1"/>
</dbReference>
<feature type="transmembrane region" description="Helical" evidence="8">
    <location>
        <begin position="117"/>
        <end position="140"/>
    </location>
</feature>
<dbReference type="Pfam" id="PF01235">
    <property type="entry name" value="Na_Ala_symp"/>
    <property type="match status" value="1"/>
</dbReference>
<feature type="transmembrane region" description="Helical" evidence="8">
    <location>
        <begin position="268"/>
        <end position="291"/>
    </location>
</feature>
<feature type="transmembrane region" description="Helical" evidence="8">
    <location>
        <begin position="237"/>
        <end position="256"/>
    </location>
</feature>
<gene>
    <name evidence="9" type="ORF">ABXS69_04585</name>
</gene>
<evidence type="ECO:0000256" key="4">
    <source>
        <dbReference type="ARBA" id="ARBA00022475"/>
    </source>
</evidence>
<dbReference type="EMBL" id="CP159989">
    <property type="protein sequence ID" value="XCP83155.1"/>
    <property type="molecule type" value="Genomic_DNA"/>
</dbReference>
<feature type="transmembrane region" description="Helical" evidence="8">
    <location>
        <begin position="447"/>
        <end position="467"/>
    </location>
</feature>
<organism evidence="9">
    <name type="scientific">Actinomyces timonensis</name>
    <dbReference type="NCBI Taxonomy" id="1288391"/>
    <lineage>
        <taxon>Bacteria</taxon>
        <taxon>Bacillati</taxon>
        <taxon>Actinomycetota</taxon>
        <taxon>Actinomycetes</taxon>
        <taxon>Actinomycetales</taxon>
        <taxon>Actinomycetaceae</taxon>
        <taxon>Actinomyces</taxon>
    </lineage>
</organism>
<reference evidence="9" key="1">
    <citation type="submission" date="2024-05" db="EMBL/GenBank/DDBJ databases">
        <title>Draft genome assemblies of 36 bacteria isolated from hibernating arctic ground squirrels.</title>
        <authorList>
            <person name="McKee H."/>
            <person name="Mullen L."/>
            <person name="Drown D.M."/>
            <person name="Duddleston K.N."/>
        </authorList>
    </citation>
    <scope>NUCLEOTIDE SEQUENCE</scope>
    <source>
        <strain evidence="9">AR004</strain>
    </source>
</reference>
<feature type="transmembrane region" description="Helical" evidence="8">
    <location>
        <begin position="331"/>
        <end position="354"/>
    </location>
</feature>
<protein>
    <submittedName>
        <fullName evidence="9">Alanine/glycine:cation symporter family protein</fullName>
    </submittedName>
</protein>
<keyword evidence="7 8" id="KW-0472">Membrane</keyword>
<evidence type="ECO:0000256" key="2">
    <source>
        <dbReference type="ARBA" id="ARBA00009261"/>
    </source>
</evidence>
<keyword evidence="6 8" id="KW-1133">Transmembrane helix</keyword>
<dbReference type="InterPro" id="IPR001463">
    <property type="entry name" value="Na/Ala_symport"/>
</dbReference>
<feature type="transmembrane region" description="Helical" evidence="8">
    <location>
        <begin position="172"/>
        <end position="192"/>
    </location>
</feature>
<dbReference type="RefSeq" id="WP_366181365.1">
    <property type="nucleotide sequence ID" value="NZ_CP159989.1"/>
</dbReference>
<evidence type="ECO:0000256" key="1">
    <source>
        <dbReference type="ARBA" id="ARBA00004651"/>
    </source>
</evidence>
<evidence type="ECO:0000256" key="6">
    <source>
        <dbReference type="ARBA" id="ARBA00022989"/>
    </source>
</evidence>
<feature type="transmembrane region" description="Helical" evidence="8">
    <location>
        <begin position="420"/>
        <end position="441"/>
    </location>
</feature>
<evidence type="ECO:0000256" key="3">
    <source>
        <dbReference type="ARBA" id="ARBA00022448"/>
    </source>
</evidence>
<keyword evidence="8" id="KW-0769">Symport</keyword>
<sequence>MPLALPVALSTATMAAASDPPLTERLTESLGAFEGFASGKILVWILLGAGLFLTLGTRGVQVRLFARSLRLVLRSRHQRGSLSSFQAFVIGLGGRVGTGNIAGVALAVTLGGPGALFWMWVVALLGMATSFAESTLAQVFKVRNADGIFRGGPAYYMQRGLALAGRGGIGRAMGVVFAVMLIFSYGLIFPMVQSNTIAATLDSSHHVSTTATAIVLMLVTAPILLAGMRFVAKVTEWLVPLMALAYIAVVAVVIIVSLPSVPGVLGDIIAGAFSLRPGLAGVGGGLFATFLNGTKRGLFSNEAGQGSSPNGAATADVAHPVVQGLIQSLGVFIDTIVICTATGLTVLLASPSIYTPGVQPEWAETTLVQHALADALPGGWVVWFMTFVVTTFAYSSVLGYSNFAEVNLSYLGGGRGAGVALRLAMTAATGLGAIVALDLAWVMADVALALMTILNLVAVLWLSRWVFAVLRDYDRQRSDGVVEPAFVAERAGLPAALDGDIWTADKAAARVASLDEEA</sequence>
<accession>A0AAU8N6J8</accession>
<keyword evidence="5 8" id="KW-0812">Transmembrane</keyword>
<keyword evidence="4 8" id="KW-1003">Cell membrane</keyword>
<evidence type="ECO:0000256" key="5">
    <source>
        <dbReference type="ARBA" id="ARBA00022692"/>
    </source>
</evidence>